<evidence type="ECO:0000313" key="6">
    <source>
        <dbReference type="Proteomes" id="UP000229236"/>
    </source>
</evidence>
<dbReference type="PANTHER" id="PTHR43046:SF14">
    <property type="entry name" value="MUTT_NUDIX FAMILY PROTEIN"/>
    <property type="match status" value="1"/>
</dbReference>
<dbReference type="Proteomes" id="UP000229236">
    <property type="component" value="Unassembled WGS sequence"/>
</dbReference>
<evidence type="ECO:0000313" key="5">
    <source>
        <dbReference type="EMBL" id="PJB81986.1"/>
    </source>
</evidence>
<comment type="similarity">
    <text evidence="3">Belongs to the Nudix hydrolase family.</text>
</comment>
<dbReference type="PROSITE" id="PS00893">
    <property type="entry name" value="NUDIX_BOX"/>
    <property type="match status" value="1"/>
</dbReference>
<gene>
    <name evidence="5" type="ORF">CO088_04180</name>
</gene>
<comment type="caution">
    <text evidence="5">The sequence shown here is derived from an EMBL/GenBank/DDBJ whole genome shotgun (WGS) entry which is preliminary data.</text>
</comment>
<dbReference type="PRINTS" id="PR00502">
    <property type="entry name" value="NUDIXFAMILY"/>
</dbReference>
<dbReference type="InterPro" id="IPR015797">
    <property type="entry name" value="NUDIX_hydrolase-like_dom_sf"/>
</dbReference>
<dbReference type="GO" id="GO:0016787">
    <property type="term" value="F:hydrolase activity"/>
    <property type="evidence" value="ECO:0007669"/>
    <property type="project" value="UniProtKB-KW"/>
</dbReference>
<keyword evidence="2 3" id="KW-0378">Hydrolase</keyword>
<comment type="cofactor">
    <cofactor evidence="1">
        <name>Mg(2+)</name>
        <dbReference type="ChEBI" id="CHEBI:18420"/>
    </cofactor>
</comment>
<accession>A0A2M8D5Q5</accession>
<dbReference type="InterPro" id="IPR020476">
    <property type="entry name" value="Nudix_hydrolase"/>
</dbReference>
<evidence type="ECO:0000259" key="4">
    <source>
        <dbReference type="PROSITE" id="PS51462"/>
    </source>
</evidence>
<dbReference type="InterPro" id="IPR020084">
    <property type="entry name" value="NUDIX_hydrolase_CS"/>
</dbReference>
<dbReference type="Gene3D" id="3.90.79.10">
    <property type="entry name" value="Nucleoside Triphosphate Pyrophosphohydrolase"/>
    <property type="match status" value="1"/>
</dbReference>
<dbReference type="InterPro" id="IPR000086">
    <property type="entry name" value="NUDIX_hydrolase_dom"/>
</dbReference>
<feature type="domain" description="Nudix hydrolase" evidence="4">
    <location>
        <begin position="52"/>
        <end position="186"/>
    </location>
</feature>
<name>A0A2M8D5Q5_9BACT</name>
<protein>
    <recommendedName>
        <fullName evidence="4">Nudix hydrolase domain-containing protein</fullName>
    </recommendedName>
</protein>
<dbReference type="PROSITE" id="PS51462">
    <property type="entry name" value="NUDIX"/>
    <property type="match status" value="1"/>
</dbReference>
<evidence type="ECO:0000256" key="3">
    <source>
        <dbReference type="RuleBase" id="RU003476"/>
    </source>
</evidence>
<dbReference type="PANTHER" id="PTHR43046">
    <property type="entry name" value="GDP-MANNOSE MANNOSYL HYDROLASE"/>
    <property type="match status" value="1"/>
</dbReference>
<evidence type="ECO:0000256" key="2">
    <source>
        <dbReference type="ARBA" id="ARBA00022801"/>
    </source>
</evidence>
<dbReference type="AlphaFoldDB" id="A0A2M8D5Q5"/>
<reference evidence="6" key="1">
    <citation type="submission" date="2017-09" db="EMBL/GenBank/DDBJ databases">
        <title>Depth-based differentiation of microbial function through sediment-hosted aquifers and enrichment of novel symbionts in the deep terrestrial subsurface.</title>
        <authorList>
            <person name="Probst A.J."/>
            <person name="Ladd B."/>
            <person name="Jarett J.K."/>
            <person name="Geller-Mcgrath D.E."/>
            <person name="Sieber C.M.K."/>
            <person name="Emerson J.B."/>
            <person name="Anantharaman K."/>
            <person name="Thomas B.C."/>
            <person name="Malmstrom R."/>
            <person name="Stieglmeier M."/>
            <person name="Klingl A."/>
            <person name="Woyke T."/>
            <person name="Ryan C.M."/>
            <person name="Banfield J.F."/>
        </authorList>
    </citation>
    <scope>NUCLEOTIDE SEQUENCE [LARGE SCALE GENOMIC DNA]</scope>
</reference>
<organism evidence="5 6">
    <name type="scientific">Candidatus Yonathbacteria bacterium CG_4_9_14_0_8_um_filter_46_47</name>
    <dbReference type="NCBI Taxonomy" id="1975106"/>
    <lineage>
        <taxon>Bacteria</taxon>
        <taxon>Candidatus Yonathiibacteriota</taxon>
    </lineage>
</organism>
<dbReference type="EMBL" id="PFTM01000068">
    <property type="protein sequence ID" value="PJB81986.1"/>
    <property type="molecule type" value="Genomic_DNA"/>
</dbReference>
<dbReference type="SUPFAM" id="SSF55811">
    <property type="entry name" value="Nudix"/>
    <property type="match status" value="1"/>
</dbReference>
<dbReference type="Pfam" id="PF00293">
    <property type="entry name" value="NUDIX"/>
    <property type="match status" value="1"/>
</dbReference>
<proteinExistence type="inferred from homology"/>
<sequence>MSVPIEDFSGRSLSTLGMAIFVHRKRLQYSMDALKRSNRSAFAFASADFCFWRAMAYTVFMEQKRSAGIIIKDDTILLIHRVNYGDEYYVFPGGGVEVGEDISEAAVREVKEETDLAVSCRKLAYHATSPEREEFFHVCDYQGGEPKLSSDSPESARMKDGGQYYNPEWIPLERLGVLVVYPLEIRDAVVHDAKNDFEEMREIILGT</sequence>
<evidence type="ECO:0000256" key="1">
    <source>
        <dbReference type="ARBA" id="ARBA00001946"/>
    </source>
</evidence>